<dbReference type="InterPro" id="IPR036855">
    <property type="entry name" value="Znf_CCCH_sf"/>
</dbReference>
<feature type="compositionally biased region" description="Polar residues" evidence="5">
    <location>
        <begin position="214"/>
        <end position="225"/>
    </location>
</feature>
<feature type="domain" description="C3H1-type" evidence="6">
    <location>
        <begin position="584"/>
        <end position="610"/>
    </location>
</feature>
<accession>A0AAD3CXP0</accession>
<evidence type="ECO:0000256" key="1">
    <source>
        <dbReference type="ARBA" id="ARBA00022723"/>
    </source>
</evidence>
<feature type="domain" description="C3H1-type" evidence="6">
    <location>
        <begin position="613"/>
        <end position="635"/>
    </location>
</feature>
<sequence length="911" mass="97613">MTTTTSLRVDASDLSSPSTHSMAINSPAFESTLTSYATRIIKMKAPPSAVIDSSLGPYVTSILRAAISDKENSGAAKNADNVISISALPEHEALLELLMEQCEMESDDAYYALSTISKAIQTGEFIDFGIANRHRSFSLATNNGFSNGLSNGFSTSFKGFGSATGIGIGGAIGVPRKSSAAFPKFRSMSMGAEHDVYSTDDAIRLLGDMLKETVNTGNDGTSRQQQRAHRASMDSTLPDWSVAKRQDSPDRNFVDVIEEEPSFLDQDDTPIKSFSMDAPTESTSNAENSGRTTPSEKMNPTFSLVSPAPTVSQMDSSFLSHTLTPLLTEEEKKVAEGLKNLAAPTFSFTPLKQDQLIPIDLLGVIDDPVTPAGDLSKQNLNVIEESKEGESLQPEELKTNDEKESQMKSPLSQLPLAEILVKSSASSETPTKPQDVSKLTTIASGTPSKQIPNQEVSHNLPTPQAKPNLSGKSKKKAGKKDNDLAAALFGAPRKNSINYDEKSPKLKPMAPPPASHIGLSGLKTASADALMTNSIPALFQKQLDSAVEILLAMNYDVCREAAHEAALVSNADVNVAQHVIDGALSEPPVCRHMLNDGCYRSDCHFSHDVDGHTCMFWLRGRCGKGEGCRFMHGFSEKLLDGVNVDFRRPPPQAAEEPATFLLPPAHSASSKPIAIKTGNLVQHNVKTSFSMSNSLERGFAIPQAGSAVSSRKTSISDGTIGSSVDLKASTPLSMSPASGPKPANPPSTFSFASIASKGYSKQSSFNKSRTSTGEPSGIEKVLNETKKTVKIPQNLWTASQYRASGAFNINDPIARYKEVSSAVQRADVLDLHFQSMKTFPTVLNAILPGKLKDHSEVWIVTGTGNHVGRSTHQKSGGVLENAVIGWLESNGYNFARGKDKNGFGGALLVRR</sequence>
<dbReference type="SUPFAM" id="SSF160443">
    <property type="entry name" value="SMR domain-like"/>
    <property type="match status" value="1"/>
</dbReference>
<evidence type="ECO:0000259" key="6">
    <source>
        <dbReference type="PROSITE" id="PS50103"/>
    </source>
</evidence>
<reference evidence="7 8" key="1">
    <citation type="journal article" date="2021" name="Sci. Rep.">
        <title>The genome of the diatom Chaetoceros tenuissimus carries an ancient integrated fragment of an extant virus.</title>
        <authorList>
            <person name="Hongo Y."/>
            <person name="Kimura K."/>
            <person name="Takaki Y."/>
            <person name="Yoshida Y."/>
            <person name="Baba S."/>
            <person name="Kobayashi G."/>
            <person name="Nagasaki K."/>
            <person name="Hano T."/>
            <person name="Tomaru Y."/>
        </authorList>
    </citation>
    <scope>NUCLEOTIDE SEQUENCE [LARGE SCALE GENOMIC DNA]</scope>
    <source>
        <strain evidence="7 8">NIES-3715</strain>
    </source>
</reference>
<proteinExistence type="predicted"/>
<dbReference type="AlphaFoldDB" id="A0AAD3CXP0"/>
<dbReference type="GO" id="GO:0008270">
    <property type="term" value="F:zinc ion binding"/>
    <property type="evidence" value="ECO:0007669"/>
    <property type="project" value="UniProtKB-KW"/>
</dbReference>
<dbReference type="Gene3D" id="3.30.1370.110">
    <property type="match status" value="1"/>
</dbReference>
<evidence type="ECO:0000313" key="7">
    <source>
        <dbReference type="EMBL" id="GFH53031.1"/>
    </source>
</evidence>
<evidence type="ECO:0000313" key="8">
    <source>
        <dbReference type="Proteomes" id="UP001054902"/>
    </source>
</evidence>
<feature type="compositionally biased region" description="Acidic residues" evidence="5">
    <location>
        <begin position="259"/>
        <end position="268"/>
    </location>
</feature>
<evidence type="ECO:0000256" key="3">
    <source>
        <dbReference type="ARBA" id="ARBA00022833"/>
    </source>
</evidence>
<keyword evidence="2 4" id="KW-0863">Zinc-finger</keyword>
<dbReference type="InterPro" id="IPR002625">
    <property type="entry name" value="Smr_dom"/>
</dbReference>
<gene>
    <name evidence="7" type="ORF">CTEN210_09507</name>
</gene>
<feature type="region of interest" description="Disordered" evidence="5">
    <location>
        <begin position="384"/>
        <end position="414"/>
    </location>
</feature>
<feature type="region of interest" description="Disordered" evidence="5">
    <location>
        <begin position="259"/>
        <end position="300"/>
    </location>
</feature>
<dbReference type="SUPFAM" id="SSF90229">
    <property type="entry name" value="CCCH zinc finger"/>
    <property type="match status" value="1"/>
</dbReference>
<feature type="compositionally biased region" description="Basic and acidic residues" evidence="5">
    <location>
        <begin position="384"/>
        <end position="406"/>
    </location>
</feature>
<evidence type="ECO:0000256" key="2">
    <source>
        <dbReference type="ARBA" id="ARBA00022771"/>
    </source>
</evidence>
<feature type="region of interest" description="Disordered" evidence="5">
    <location>
        <begin position="214"/>
        <end position="246"/>
    </location>
</feature>
<dbReference type="Proteomes" id="UP001054902">
    <property type="component" value="Unassembled WGS sequence"/>
</dbReference>
<dbReference type="Gene3D" id="4.10.1000.10">
    <property type="entry name" value="Zinc finger, CCCH-type"/>
    <property type="match status" value="1"/>
</dbReference>
<dbReference type="PROSITE" id="PS50103">
    <property type="entry name" value="ZF_C3H1"/>
    <property type="match status" value="2"/>
</dbReference>
<protein>
    <recommendedName>
        <fullName evidence="6">C3H1-type domain-containing protein</fullName>
    </recommendedName>
</protein>
<keyword evidence="8" id="KW-1185">Reference proteome</keyword>
<evidence type="ECO:0000256" key="5">
    <source>
        <dbReference type="SAM" id="MobiDB-lite"/>
    </source>
</evidence>
<feature type="region of interest" description="Disordered" evidence="5">
    <location>
        <begin position="444"/>
        <end position="480"/>
    </location>
</feature>
<feature type="compositionally biased region" description="Polar residues" evidence="5">
    <location>
        <begin position="706"/>
        <end position="722"/>
    </location>
</feature>
<dbReference type="InterPro" id="IPR000571">
    <property type="entry name" value="Znf_CCCH"/>
</dbReference>
<feature type="region of interest" description="Disordered" evidence="5">
    <location>
        <begin position="706"/>
        <end position="747"/>
    </location>
</feature>
<feature type="zinc finger region" description="C3H1-type" evidence="4">
    <location>
        <begin position="584"/>
        <end position="610"/>
    </location>
</feature>
<evidence type="ECO:0000256" key="4">
    <source>
        <dbReference type="PROSITE-ProRule" id="PRU00723"/>
    </source>
</evidence>
<dbReference type="EMBL" id="BLLK01000046">
    <property type="protein sequence ID" value="GFH53031.1"/>
    <property type="molecule type" value="Genomic_DNA"/>
</dbReference>
<name>A0AAD3CXP0_9STRA</name>
<dbReference type="Pfam" id="PF01713">
    <property type="entry name" value="Smr"/>
    <property type="match status" value="1"/>
</dbReference>
<feature type="compositionally biased region" description="Polar residues" evidence="5">
    <location>
        <begin position="280"/>
        <end position="300"/>
    </location>
</feature>
<feature type="zinc finger region" description="C3H1-type" evidence="4">
    <location>
        <begin position="613"/>
        <end position="635"/>
    </location>
</feature>
<organism evidence="7 8">
    <name type="scientific">Chaetoceros tenuissimus</name>
    <dbReference type="NCBI Taxonomy" id="426638"/>
    <lineage>
        <taxon>Eukaryota</taxon>
        <taxon>Sar</taxon>
        <taxon>Stramenopiles</taxon>
        <taxon>Ochrophyta</taxon>
        <taxon>Bacillariophyta</taxon>
        <taxon>Coscinodiscophyceae</taxon>
        <taxon>Chaetocerotophycidae</taxon>
        <taxon>Chaetocerotales</taxon>
        <taxon>Chaetocerotaceae</taxon>
        <taxon>Chaetoceros</taxon>
    </lineage>
</organism>
<comment type="caution">
    <text evidence="7">The sequence shown here is derived from an EMBL/GenBank/DDBJ whole genome shotgun (WGS) entry which is preliminary data.</text>
</comment>
<dbReference type="InterPro" id="IPR036063">
    <property type="entry name" value="Smr_dom_sf"/>
</dbReference>
<keyword evidence="1 4" id="KW-0479">Metal-binding</keyword>
<feature type="compositionally biased region" description="Polar residues" evidence="5">
    <location>
        <begin position="444"/>
        <end position="467"/>
    </location>
</feature>
<keyword evidence="3 4" id="KW-0862">Zinc</keyword>
<feature type="region of interest" description="Disordered" evidence="5">
    <location>
        <begin position="1"/>
        <end position="21"/>
    </location>
</feature>